<dbReference type="Gene3D" id="1.20.144.10">
    <property type="entry name" value="Phosphatidic acid phosphatase type 2/haloperoxidase"/>
    <property type="match status" value="1"/>
</dbReference>
<feature type="transmembrane region" description="Helical" evidence="1">
    <location>
        <begin position="161"/>
        <end position="181"/>
    </location>
</feature>
<dbReference type="PANTHER" id="PTHR14969">
    <property type="entry name" value="SPHINGOSINE-1-PHOSPHATE PHOSPHOHYDROLASE"/>
    <property type="match status" value="1"/>
</dbReference>
<name>A0A2H0YYU1_9BACT</name>
<dbReference type="SUPFAM" id="SSF48317">
    <property type="entry name" value="Acid phosphatase/Vanadium-dependent haloperoxidase"/>
    <property type="match status" value="1"/>
</dbReference>
<keyword evidence="1" id="KW-0472">Membrane</keyword>
<dbReference type="InterPro" id="IPR036938">
    <property type="entry name" value="PAP2/HPO_sf"/>
</dbReference>
<sequence>MLKQSLNRWWLFGSVALILLLAFFTREVLTAHSFVYSIDIWFENLLLSIRTPFLLIIFSWITFFGSTFVALILAGLVSVAILFFKINKSYLLGLAVMFIGAIASNYLIKIIIGRARPGGFIPSIAESSFSFPSGHSVMAMALYGFIALILCELYPKKTKMLVTIAIIVILVIGFSRLYLGVHFSSDVIAGYILGGLWLLTGIAIKNRFQSDNRFSNYAIR</sequence>
<dbReference type="AlphaFoldDB" id="A0A2H0YYU1"/>
<proteinExistence type="predicted"/>
<dbReference type="Proteomes" id="UP000228687">
    <property type="component" value="Unassembled WGS sequence"/>
</dbReference>
<feature type="transmembrane region" description="Helical" evidence="1">
    <location>
        <begin position="91"/>
        <end position="112"/>
    </location>
</feature>
<reference evidence="4" key="1">
    <citation type="submission" date="2017-09" db="EMBL/GenBank/DDBJ databases">
        <title>Depth-based differentiation of microbial function through sediment-hosted aquifers and enrichment of novel symbionts in the deep terrestrial subsurface.</title>
        <authorList>
            <person name="Probst A.J."/>
            <person name="Ladd B."/>
            <person name="Jarett J.K."/>
            <person name="Geller-Mcgrath D.E."/>
            <person name="Sieber C.M.K."/>
            <person name="Emerson J.B."/>
            <person name="Anantharaman K."/>
            <person name="Thomas B.C."/>
            <person name="Malmstrom R."/>
            <person name="Stieglmeier M."/>
            <person name="Klingl A."/>
            <person name="Woyke T."/>
            <person name="Ryan C.M."/>
            <person name="Banfield J.F."/>
        </authorList>
    </citation>
    <scope>NUCLEOTIDE SEQUENCE [LARGE SCALE GENOMIC DNA]</scope>
</reference>
<dbReference type="InterPro" id="IPR000326">
    <property type="entry name" value="PAP2/HPO"/>
</dbReference>
<feature type="transmembrane region" description="Helical" evidence="1">
    <location>
        <begin position="132"/>
        <end position="154"/>
    </location>
</feature>
<evidence type="ECO:0000256" key="1">
    <source>
        <dbReference type="SAM" id="Phobius"/>
    </source>
</evidence>
<accession>A0A2H0YYU1</accession>
<feature type="domain" description="Phosphatidic acid phosphatase type 2/haloperoxidase" evidence="2">
    <location>
        <begin position="87"/>
        <end position="202"/>
    </location>
</feature>
<feature type="transmembrane region" description="Helical" evidence="1">
    <location>
        <begin position="54"/>
        <end position="84"/>
    </location>
</feature>
<dbReference type="EMBL" id="PEXT01000005">
    <property type="protein sequence ID" value="PIS43645.1"/>
    <property type="molecule type" value="Genomic_DNA"/>
</dbReference>
<dbReference type="SMART" id="SM00014">
    <property type="entry name" value="acidPPc"/>
    <property type="match status" value="1"/>
</dbReference>
<evidence type="ECO:0000313" key="3">
    <source>
        <dbReference type="EMBL" id="PIS43645.1"/>
    </source>
</evidence>
<evidence type="ECO:0000259" key="2">
    <source>
        <dbReference type="SMART" id="SM00014"/>
    </source>
</evidence>
<organism evidence="3 4">
    <name type="scientific">Candidatus Kaiserbacteria bacterium CG08_land_8_20_14_0_20_50_21</name>
    <dbReference type="NCBI Taxonomy" id="1974604"/>
    <lineage>
        <taxon>Bacteria</taxon>
        <taxon>Candidatus Kaiseribacteriota</taxon>
    </lineage>
</organism>
<keyword evidence="1" id="KW-0812">Transmembrane</keyword>
<comment type="caution">
    <text evidence="3">The sequence shown here is derived from an EMBL/GenBank/DDBJ whole genome shotgun (WGS) entry which is preliminary data.</text>
</comment>
<protein>
    <recommendedName>
        <fullName evidence="2">Phosphatidic acid phosphatase type 2/haloperoxidase domain-containing protein</fullName>
    </recommendedName>
</protein>
<evidence type="ECO:0000313" key="4">
    <source>
        <dbReference type="Proteomes" id="UP000228687"/>
    </source>
</evidence>
<dbReference type="Pfam" id="PF01569">
    <property type="entry name" value="PAP2"/>
    <property type="match status" value="1"/>
</dbReference>
<gene>
    <name evidence="3" type="ORF">COT23_00135</name>
</gene>
<keyword evidence="1" id="KW-1133">Transmembrane helix</keyword>
<dbReference type="PANTHER" id="PTHR14969:SF13">
    <property type="entry name" value="AT30094P"/>
    <property type="match status" value="1"/>
</dbReference>
<feature type="transmembrane region" description="Helical" evidence="1">
    <location>
        <begin position="187"/>
        <end position="204"/>
    </location>
</feature>
<dbReference type="CDD" id="cd03392">
    <property type="entry name" value="PAP2_like_2"/>
    <property type="match status" value="1"/>
</dbReference>